<dbReference type="Gene3D" id="3.20.20.70">
    <property type="entry name" value="Aldolase class I"/>
    <property type="match status" value="1"/>
</dbReference>
<dbReference type="InterPro" id="IPR013785">
    <property type="entry name" value="Aldolase_TIM"/>
</dbReference>
<gene>
    <name evidence="8" type="ORF">S03H2_43153</name>
</gene>
<evidence type="ECO:0000256" key="4">
    <source>
        <dbReference type="ARBA" id="ARBA00022723"/>
    </source>
</evidence>
<keyword evidence="4" id="KW-0479">Metal-binding</keyword>
<keyword evidence="5" id="KW-0408">Iron</keyword>
<name>X1JE99_9ZZZZ</name>
<sequence length="196" mass="22609">CHNPELVDPKKFGIELKEAEILSFLDRRKGKLDAVTVTGGEPLLQSDLSAFLSEVKRLGYLVKLDTNGSFPIRLEGIVQAKFVDYIAMDIKTSLDKYHQVIKRKIDTRKILDSIRLIMNSGLDYEFRTTVVKALFEKNDFYKIGQLIKNARLYVLQKFVPSKTLDDTFLDMKSCTDEELDCFKEIMEGFVQRCIIR</sequence>
<evidence type="ECO:0000256" key="3">
    <source>
        <dbReference type="ARBA" id="ARBA00022691"/>
    </source>
</evidence>
<dbReference type="SUPFAM" id="SSF102114">
    <property type="entry name" value="Radical SAM enzymes"/>
    <property type="match status" value="1"/>
</dbReference>
<keyword evidence="2" id="KW-0004">4Fe-4S</keyword>
<protein>
    <recommendedName>
        <fullName evidence="7">Radical SAM core domain-containing protein</fullName>
    </recommendedName>
</protein>
<dbReference type="InterPro" id="IPR012840">
    <property type="entry name" value="NrdG2"/>
</dbReference>
<dbReference type="NCBIfam" id="TIGR02495">
    <property type="entry name" value="NrdG2"/>
    <property type="match status" value="1"/>
</dbReference>
<proteinExistence type="predicted"/>
<evidence type="ECO:0000256" key="1">
    <source>
        <dbReference type="ARBA" id="ARBA00001966"/>
    </source>
</evidence>
<keyword evidence="3" id="KW-0949">S-adenosyl-L-methionine</keyword>
<evidence type="ECO:0000256" key="5">
    <source>
        <dbReference type="ARBA" id="ARBA00023004"/>
    </source>
</evidence>
<dbReference type="Pfam" id="PF04055">
    <property type="entry name" value="Radical_SAM"/>
    <property type="match status" value="1"/>
</dbReference>
<comment type="cofactor">
    <cofactor evidence="1">
        <name>[4Fe-4S] cluster</name>
        <dbReference type="ChEBI" id="CHEBI:49883"/>
    </cofactor>
</comment>
<organism evidence="8">
    <name type="scientific">marine sediment metagenome</name>
    <dbReference type="NCBI Taxonomy" id="412755"/>
    <lineage>
        <taxon>unclassified sequences</taxon>
        <taxon>metagenomes</taxon>
        <taxon>ecological metagenomes</taxon>
    </lineage>
</organism>
<reference evidence="8" key="1">
    <citation type="journal article" date="2014" name="Front. Microbiol.">
        <title>High frequency of phylogenetically diverse reductive dehalogenase-homologous genes in deep subseafloor sedimentary metagenomes.</title>
        <authorList>
            <person name="Kawai M."/>
            <person name="Futagami T."/>
            <person name="Toyoda A."/>
            <person name="Takaki Y."/>
            <person name="Nishi S."/>
            <person name="Hori S."/>
            <person name="Arai W."/>
            <person name="Tsubouchi T."/>
            <person name="Morono Y."/>
            <person name="Uchiyama I."/>
            <person name="Ito T."/>
            <person name="Fujiyama A."/>
            <person name="Inagaki F."/>
            <person name="Takami H."/>
        </authorList>
    </citation>
    <scope>NUCLEOTIDE SEQUENCE</scope>
    <source>
        <strain evidence="8">Expedition CK06-06</strain>
    </source>
</reference>
<dbReference type="GO" id="GO:0046872">
    <property type="term" value="F:metal ion binding"/>
    <property type="evidence" value="ECO:0007669"/>
    <property type="project" value="UniProtKB-KW"/>
</dbReference>
<evidence type="ECO:0000256" key="6">
    <source>
        <dbReference type="ARBA" id="ARBA00023014"/>
    </source>
</evidence>
<dbReference type="PANTHER" id="PTHR30352">
    <property type="entry name" value="PYRUVATE FORMATE-LYASE-ACTIVATING ENZYME"/>
    <property type="match status" value="1"/>
</dbReference>
<evidence type="ECO:0000256" key="2">
    <source>
        <dbReference type="ARBA" id="ARBA00022485"/>
    </source>
</evidence>
<dbReference type="EMBL" id="BARU01026894">
    <property type="protein sequence ID" value="GAH68078.1"/>
    <property type="molecule type" value="Genomic_DNA"/>
</dbReference>
<comment type="caution">
    <text evidence="8">The sequence shown here is derived from an EMBL/GenBank/DDBJ whole genome shotgun (WGS) entry which is preliminary data.</text>
</comment>
<dbReference type="InterPro" id="IPR058240">
    <property type="entry name" value="rSAM_sf"/>
</dbReference>
<evidence type="ECO:0000259" key="7">
    <source>
        <dbReference type="PROSITE" id="PS51918"/>
    </source>
</evidence>
<dbReference type="GO" id="GO:0003824">
    <property type="term" value="F:catalytic activity"/>
    <property type="evidence" value="ECO:0007669"/>
    <property type="project" value="InterPro"/>
</dbReference>
<keyword evidence="6" id="KW-0411">Iron-sulfur</keyword>
<dbReference type="InterPro" id="IPR034457">
    <property type="entry name" value="Organic_radical-activating"/>
</dbReference>
<feature type="domain" description="Radical SAM core" evidence="7">
    <location>
        <begin position="1"/>
        <end position="192"/>
    </location>
</feature>
<feature type="non-terminal residue" evidence="8">
    <location>
        <position position="1"/>
    </location>
</feature>
<dbReference type="PANTHER" id="PTHR30352:SF13">
    <property type="entry name" value="GLYCYL-RADICAL ENZYME ACTIVATING ENZYME YJJW-RELATED"/>
    <property type="match status" value="1"/>
</dbReference>
<dbReference type="PROSITE" id="PS51918">
    <property type="entry name" value="RADICAL_SAM"/>
    <property type="match status" value="1"/>
</dbReference>
<dbReference type="GO" id="GO:0051539">
    <property type="term" value="F:4 iron, 4 sulfur cluster binding"/>
    <property type="evidence" value="ECO:0007669"/>
    <property type="project" value="UniProtKB-KW"/>
</dbReference>
<evidence type="ECO:0000313" key="8">
    <source>
        <dbReference type="EMBL" id="GAH68078.1"/>
    </source>
</evidence>
<accession>X1JE99</accession>
<dbReference type="InterPro" id="IPR007197">
    <property type="entry name" value="rSAM"/>
</dbReference>
<dbReference type="AlphaFoldDB" id="X1JE99"/>